<evidence type="ECO:0000313" key="8">
    <source>
        <dbReference type="EMBL" id="RII86900.1"/>
    </source>
</evidence>
<dbReference type="InterPro" id="IPR017941">
    <property type="entry name" value="Rieske_2Fe-2S"/>
</dbReference>
<feature type="non-terminal residue" evidence="8">
    <location>
        <position position="140"/>
    </location>
</feature>
<evidence type="ECO:0000256" key="1">
    <source>
        <dbReference type="ARBA" id="ARBA00022714"/>
    </source>
</evidence>
<evidence type="ECO:0000256" key="4">
    <source>
        <dbReference type="ARBA" id="ARBA00023004"/>
    </source>
</evidence>
<proteinExistence type="predicted"/>
<protein>
    <submittedName>
        <fullName evidence="8">Nitrite reductase (NAD(P)H) small subunit</fullName>
    </submittedName>
</protein>
<accession>A0ABX9N125</accession>
<dbReference type="PROSITE" id="PS51300">
    <property type="entry name" value="NIRD"/>
    <property type="match status" value="1"/>
</dbReference>
<evidence type="ECO:0000259" key="7">
    <source>
        <dbReference type="PROSITE" id="PS51296"/>
    </source>
</evidence>
<evidence type="ECO:0000313" key="9">
    <source>
        <dbReference type="Proteomes" id="UP000265355"/>
    </source>
</evidence>
<evidence type="ECO:0000256" key="2">
    <source>
        <dbReference type="ARBA" id="ARBA00022723"/>
    </source>
</evidence>
<keyword evidence="4" id="KW-0408">Iron</keyword>
<keyword evidence="9" id="KW-1185">Reference proteome</keyword>
<name>A0ABX9N125_9MICO</name>
<keyword evidence="2" id="KW-0479">Metal-binding</keyword>
<dbReference type="Gene3D" id="2.102.10.10">
    <property type="entry name" value="Rieske [2Fe-2S] iron-sulphur domain"/>
    <property type="match status" value="1"/>
</dbReference>
<dbReference type="InterPro" id="IPR012748">
    <property type="entry name" value="Rieske-like_NirD"/>
</dbReference>
<keyword evidence="6" id="KW-0534">Nitrate assimilation</keyword>
<dbReference type="Pfam" id="PF13806">
    <property type="entry name" value="Rieske_2"/>
    <property type="match status" value="1"/>
</dbReference>
<evidence type="ECO:0000256" key="5">
    <source>
        <dbReference type="ARBA" id="ARBA00023014"/>
    </source>
</evidence>
<sequence>MTMTEHTAPAASVASPGPWLAVCRLDQLEPLWGEAALVGGDQVALLRLPDGSVRAVGHADPATGAFVMARGIVGSRGGRTTIASPLHKDVFDLDTGECLTRPELRLPVWRSRVRDGVVEVARSAALVAASHGTSDPAGRR</sequence>
<dbReference type="InterPro" id="IPR036922">
    <property type="entry name" value="Rieske_2Fe-2S_sf"/>
</dbReference>
<dbReference type="SUPFAM" id="SSF50022">
    <property type="entry name" value="ISP domain"/>
    <property type="match status" value="1"/>
</dbReference>
<gene>
    <name evidence="8" type="primary">nirD</name>
    <name evidence="8" type="ORF">DZF98_16255</name>
</gene>
<keyword evidence="3" id="KW-0560">Oxidoreductase</keyword>
<dbReference type="PANTHER" id="PTHR40562:SF1">
    <property type="entry name" value="NITRITE REDUCTASE (NADH) SMALL SUBUNIT"/>
    <property type="match status" value="1"/>
</dbReference>
<dbReference type="CDD" id="cd03529">
    <property type="entry name" value="Rieske_NirD"/>
    <property type="match status" value="1"/>
</dbReference>
<reference evidence="8 9" key="1">
    <citation type="submission" date="2018-08" db="EMBL/GenBank/DDBJ databases">
        <title>Genome Sequence of Clavibacter michiganensis Subspecies type strains, and the Atypical Peach-Colored Strains Isolated from Tomato.</title>
        <authorList>
            <person name="Osdaghi E."/>
            <person name="Portier P."/>
            <person name="Briand M."/>
            <person name="Jacques M.-A."/>
        </authorList>
    </citation>
    <scope>NUCLEOTIDE SEQUENCE [LARGE SCALE GENOMIC DNA]</scope>
    <source>
        <strain evidence="8 9">CFBP 8216</strain>
    </source>
</reference>
<organism evidence="8 9">
    <name type="scientific">Clavibacter californiensis</name>
    <dbReference type="NCBI Taxonomy" id="1401995"/>
    <lineage>
        <taxon>Bacteria</taxon>
        <taxon>Bacillati</taxon>
        <taxon>Actinomycetota</taxon>
        <taxon>Actinomycetes</taxon>
        <taxon>Micrococcales</taxon>
        <taxon>Microbacteriaceae</taxon>
        <taxon>Clavibacter</taxon>
    </lineage>
</organism>
<evidence type="ECO:0000256" key="6">
    <source>
        <dbReference type="ARBA" id="ARBA00023063"/>
    </source>
</evidence>
<feature type="domain" description="Rieske" evidence="7">
    <location>
        <begin position="20"/>
        <end position="120"/>
    </location>
</feature>
<dbReference type="EMBL" id="QWEE01000577">
    <property type="protein sequence ID" value="RII86900.1"/>
    <property type="molecule type" value="Genomic_DNA"/>
</dbReference>
<dbReference type="PANTHER" id="PTHR40562">
    <property type="match status" value="1"/>
</dbReference>
<dbReference type="RefSeq" id="WP_119373925.1">
    <property type="nucleotide sequence ID" value="NZ_QWEE01000577.1"/>
</dbReference>
<dbReference type="NCBIfam" id="TIGR02378">
    <property type="entry name" value="nirD_assim_sml"/>
    <property type="match status" value="1"/>
</dbReference>
<keyword evidence="5" id="KW-0411">Iron-sulfur</keyword>
<dbReference type="Proteomes" id="UP000265355">
    <property type="component" value="Unassembled WGS sequence"/>
</dbReference>
<dbReference type="PROSITE" id="PS51296">
    <property type="entry name" value="RIESKE"/>
    <property type="match status" value="1"/>
</dbReference>
<evidence type="ECO:0000256" key="3">
    <source>
        <dbReference type="ARBA" id="ARBA00023002"/>
    </source>
</evidence>
<keyword evidence="1" id="KW-0001">2Fe-2S</keyword>
<comment type="caution">
    <text evidence="8">The sequence shown here is derived from an EMBL/GenBank/DDBJ whole genome shotgun (WGS) entry which is preliminary data.</text>
</comment>
<dbReference type="InterPro" id="IPR017881">
    <property type="entry name" value="NirD"/>
</dbReference>